<comment type="similarity">
    <text evidence="2 9">Belongs to the binding-protein-dependent transport system permease family. CysTW subfamily.</text>
</comment>
<dbReference type="InterPro" id="IPR035906">
    <property type="entry name" value="MetI-like_sf"/>
</dbReference>
<keyword evidence="3 8" id="KW-0813">Transport</keyword>
<dbReference type="InterPro" id="IPR000515">
    <property type="entry name" value="MetI-like"/>
</dbReference>
<dbReference type="PROSITE" id="PS50928">
    <property type="entry name" value="ABC_TM1"/>
    <property type="match status" value="1"/>
</dbReference>
<feature type="transmembrane region" description="Helical" evidence="8">
    <location>
        <begin position="273"/>
        <end position="296"/>
    </location>
</feature>
<dbReference type="PANTHER" id="PTHR30425:SF2">
    <property type="entry name" value="ABC TRANSPORTER PERMEASE PROTEIN YQGH-RELATED"/>
    <property type="match status" value="1"/>
</dbReference>
<evidence type="ECO:0000256" key="1">
    <source>
        <dbReference type="ARBA" id="ARBA00004651"/>
    </source>
</evidence>
<proteinExistence type="inferred from homology"/>
<feature type="transmembrane region" description="Helical" evidence="8">
    <location>
        <begin position="73"/>
        <end position="98"/>
    </location>
</feature>
<dbReference type="OrthoDB" id="9785113at2"/>
<keyword evidence="7 8" id="KW-0472">Membrane</keyword>
<dbReference type="RefSeq" id="WP_129891083.1">
    <property type="nucleotide sequence ID" value="NZ_CP035758.1"/>
</dbReference>
<dbReference type="SUPFAM" id="SSF161098">
    <property type="entry name" value="MetI-like"/>
    <property type="match status" value="1"/>
</dbReference>
<sequence>MQRAQQTHLSDQVARIIFLACAIFLVLIIISVFYFVGSKAFLVFFERGGTTFKEFFTSTHWDPTAGNSDTPQYGALGLIVGSVIITFVSVIIATPLAWGMALFMVEVTPSWLSRILQPLIEIFTGMPSVILGFLGLVILVPFLGKITNTNGYGYAAAIIVLVVMILPTITSISIDSLRAVPHSVREASLALGSTRWQMMRSALIPAAASGLATAVVLGMARAIGETLAVAMVLGGDSIPAKLFSLQSFFIPTTNITRAILFDFGETSGVSQDAYWTLAFLLLVISFIFICISRYLASRSVYR</sequence>
<evidence type="ECO:0000256" key="9">
    <source>
        <dbReference type="RuleBase" id="RU363054"/>
    </source>
</evidence>
<dbReference type="Gene3D" id="1.10.3720.10">
    <property type="entry name" value="MetI-like"/>
    <property type="match status" value="1"/>
</dbReference>
<evidence type="ECO:0000256" key="6">
    <source>
        <dbReference type="ARBA" id="ARBA00022989"/>
    </source>
</evidence>
<keyword evidence="5 8" id="KW-0812">Transmembrane</keyword>
<dbReference type="NCBIfam" id="TIGR02138">
    <property type="entry name" value="phosphate_pstC"/>
    <property type="match status" value="1"/>
</dbReference>
<feature type="transmembrane region" description="Helical" evidence="8">
    <location>
        <begin position="12"/>
        <end position="36"/>
    </location>
</feature>
<name>A0A4P6JWE5_KTERU</name>
<keyword evidence="12" id="KW-1185">Reference proteome</keyword>
<dbReference type="AlphaFoldDB" id="A0A4P6JWE5"/>
<dbReference type="CDD" id="cd06261">
    <property type="entry name" value="TM_PBP2"/>
    <property type="match status" value="1"/>
</dbReference>
<evidence type="ECO:0000259" key="10">
    <source>
        <dbReference type="PROSITE" id="PS50928"/>
    </source>
</evidence>
<dbReference type="GO" id="GO:0005886">
    <property type="term" value="C:plasma membrane"/>
    <property type="evidence" value="ECO:0007669"/>
    <property type="project" value="UniProtKB-SubCell"/>
</dbReference>
<feature type="transmembrane region" description="Helical" evidence="8">
    <location>
        <begin position="119"/>
        <end position="140"/>
    </location>
</feature>
<evidence type="ECO:0000256" key="2">
    <source>
        <dbReference type="ARBA" id="ARBA00007069"/>
    </source>
</evidence>
<dbReference type="GO" id="GO:0005315">
    <property type="term" value="F:phosphate transmembrane transporter activity"/>
    <property type="evidence" value="ECO:0007669"/>
    <property type="project" value="InterPro"/>
</dbReference>
<dbReference type="Pfam" id="PF00528">
    <property type="entry name" value="BPD_transp_1"/>
    <property type="match status" value="1"/>
</dbReference>
<comment type="subcellular location">
    <subcellularLocation>
        <location evidence="1 8">Cell membrane</location>
        <topology evidence="1 8">Multi-pass membrane protein</topology>
    </subcellularLocation>
</comment>
<dbReference type="KEGG" id="kbs:EPA93_30160"/>
<evidence type="ECO:0000313" key="11">
    <source>
        <dbReference type="EMBL" id="QBD80017.1"/>
    </source>
</evidence>
<feature type="domain" description="ABC transmembrane type-1" evidence="10">
    <location>
        <begin position="79"/>
        <end position="292"/>
    </location>
</feature>
<evidence type="ECO:0000256" key="8">
    <source>
        <dbReference type="RuleBase" id="RU363032"/>
    </source>
</evidence>
<evidence type="ECO:0000256" key="4">
    <source>
        <dbReference type="ARBA" id="ARBA00022475"/>
    </source>
</evidence>
<evidence type="ECO:0000256" key="3">
    <source>
        <dbReference type="ARBA" id="ARBA00022448"/>
    </source>
</evidence>
<organism evidence="11 12">
    <name type="scientific">Ktedonosporobacter rubrisoli</name>
    <dbReference type="NCBI Taxonomy" id="2509675"/>
    <lineage>
        <taxon>Bacteria</taxon>
        <taxon>Bacillati</taxon>
        <taxon>Chloroflexota</taxon>
        <taxon>Ktedonobacteria</taxon>
        <taxon>Ktedonobacterales</taxon>
        <taxon>Ktedonosporobacteraceae</taxon>
        <taxon>Ktedonosporobacter</taxon>
    </lineage>
</organism>
<keyword evidence="6 8" id="KW-1133">Transmembrane helix</keyword>
<feature type="transmembrane region" description="Helical" evidence="8">
    <location>
        <begin position="202"/>
        <end position="223"/>
    </location>
</feature>
<dbReference type="GO" id="GO:0006817">
    <property type="term" value="P:phosphate ion transport"/>
    <property type="evidence" value="ECO:0007669"/>
    <property type="project" value="UniProtKB-KW"/>
</dbReference>
<accession>A0A4P6JWE5</accession>
<dbReference type="InterPro" id="IPR011864">
    <property type="entry name" value="Phosphate_PstC"/>
</dbReference>
<dbReference type="InterPro" id="IPR051124">
    <property type="entry name" value="Phosphate_Transport_Permease"/>
</dbReference>
<evidence type="ECO:0000256" key="5">
    <source>
        <dbReference type="ARBA" id="ARBA00022692"/>
    </source>
</evidence>
<comment type="function">
    <text evidence="9">Part of the binding-protein-dependent transport system for phosphate; probably responsible for the translocation of the substrate across the membrane.</text>
</comment>
<dbReference type="Proteomes" id="UP000290365">
    <property type="component" value="Chromosome"/>
</dbReference>
<keyword evidence="9" id="KW-0592">Phosphate transport</keyword>
<reference evidence="11 12" key="1">
    <citation type="submission" date="2019-01" db="EMBL/GenBank/DDBJ databases">
        <title>Ktedonosporobacter rubrisoli SCAWS-G2.</title>
        <authorList>
            <person name="Huang Y."/>
            <person name="Yan B."/>
        </authorList>
    </citation>
    <scope>NUCLEOTIDE SEQUENCE [LARGE SCALE GENOMIC DNA]</scope>
    <source>
        <strain evidence="11 12">SCAWS-G2</strain>
    </source>
</reference>
<evidence type="ECO:0000313" key="12">
    <source>
        <dbReference type="Proteomes" id="UP000290365"/>
    </source>
</evidence>
<gene>
    <name evidence="11" type="primary">pstC</name>
    <name evidence="11" type="ORF">EPA93_30160</name>
</gene>
<protein>
    <recommendedName>
        <fullName evidence="9">Phosphate transport system permease protein</fullName>
    </recommendedName>
</protein>
<feature type="transmembrane region" description="Helical" evidence="8">
    <location>
        <begin position="152"/>
        <end position="174"/>
    </location>
</feature>
<dbReference type="PANTHER" id="PTHR30425">
    <property type="entry name" value="PHOSPHATE TRANSPORT SYSTEM PERMEASE PROTEIN PST"/>
    <property type="match status" value="1"/>
</dbReference>
<evidence type="ECO:0000256" key="7">
    <source>
        <dbReference type="ARBA" id="ARBA00023136"/>
    </source>
</evidence>
<dbReference type="EMBL" id="CP035758">
    <property type="protein sequence ID" value="QBD80017.1"/>
    <property type="molecule type" value="Genomic_DNA"/>
</dbReference>
<keyword evidence="4 9" id="KW-1003">Cell membrane</keyword>